<protein>
    <submittedName>
        <fullName evidence="2">Baseplate wedge protein</fullName>
    </submittedName>
</protein>
<evidence type="ECO:0000313" key="2">
    <source>
        <dbReference type="EMBL" id="DAD99746.1"/>
    </source>
</evidence>
<dbReference type="EMBL" id="BK015293">
    <property type="protein sequence ID" value="DAD99746.1"/>
    <property type="molecule type" value="Genomic_DNA"/>
</dbReference>
<evidence type="ECO:0000259" key="1">
    <source>
        <dbReference type="Pfam" id="PF04865"/>
    </source>
</evidence>
<accession>A0A8S5NZV9</accession>
<dbReference type="InterPro" id="IPR006949">
    <property type="entry name" value="Barrel_Baseplate_J-like"/>
</dbReference>
<proteinExistence type="predicted"/>
<organism evidence="2">
    <name type="scientific">Siphoviridae sp. ct16C7</name>
    <dbReference type="NCBI Taxonomy" id="2825304"/>
    <lineage>
        <taxon>Viruses</taxon>
        <taxon>Duplodnaviria</taxon>
        <taxon>Heunggongvirae</taxon>
        <taxon>Uroviricota</taxon>
        <taxon>Caudoviricetes</taxon>
    </lineage>
</organism>
<sequence>MAELNFDSNKGVVIPETQDVRTDLAASVQEAFRTDPLQPVLDTDATSPMGQVVDIIAAEVQAKNSEIAFLAAMSSLSTSRGAFLDALGSLYGVERKLSEPTIVTCICTGLKGTTIPYGAIVQDSLGNQFRHSAAGGASIGETGTVQTTFSSVEHGEIEVLPDSVTKIVTIVAGWDSITNPDSGATGRVKEPDGEYMNRIMQSYAINALGSLEAIQAKLSSVDGVLDCVVLENFTNEYQTKYGIRIDPHSIAICIVGGEDGDIAEAIYRSKDLGCGTTGNYSVGYVAKDHFDAKYTYQITRPESEDFKVQVTFFETGMSDEDQIAVKEAIIADFLGEGTNPRIKLATTAYASRFYPIVQKATDTPLRDVVIGLGTGEKGTFVEIPANIEPSISADTISLVFATE</sequence>
<dbReference type="Pfam" id="PF04865">
    <property type="entry name" value="Baseplate_J"/>
    <property type="match status" value="1"/>
</dbReference>
<feature type="domain" description="Baseplate protein J-like barrel" evidence="1">
    <location>
        <begin position="107"/>
        <end position="186"/>
    </location>
</feature>
<name>A0A8S5NZV9_9CAUD</name>
<reference evidence="2" key="1">
    <citation type="journal article" date="2021" name="Proc. Natl. Acad. Sci. U.S.A.">
        <title>A Catalog of Tens of Thousands of Viruses from Human Metagenomes Reveals Hidden Associations with Chronic Diseases.</title>
        <authorList>
            <person name="Tisza M.J."/>
            <person name="Buck C.B."/>
        </authorList>
    </citation>
    <scope>NUCLEOTIDE SEQUENCE</scope>
    <source>
        <strain evidence="2">Ct16C7</strain>
    </source>
</reference>